<dbReference type="InterPro" id="IPR029031">
    <property type="entry name" value="Gingipain_N_sf"/>
</dbReference>
<dbReference type="Gene3D" id="2.60.40.10">
    <property type="entry name" value="Immunoglobulins"/>
    <property type="match status" value="1"/>
</dbReference>
<dbReference type="InterPro" id="IPR001769">
    <property type="entry name" value="Gingipain"/>
</dbReference>
<evidence type="ECO:0000259" key="3">
    <source>
        <dbReference type="Pfam" id="PF18962"/>
    </source>
</evidence>
<keyword evidence="1" id="KW-0732">Signal</keyword>
<organism evidence="4 5">
    <name type="scientific">candidate division WOR_3 bacterium SM23_42</name>
    <dbReference type="NCBI Taxonomy" id="1703779"/>
    <lineage>
        <taxon>Bacteria</taxon>
        <taxon>Bacteria division WOR-3</taxon>
    </lineage>
</organism>
<dbReference type="GO" id="GO:0008234">
    <property type="term" value="F:cysteine-type peptidase activity"/>
    <property type="evidence" value="ECO:0007669"/>
    <property type="project" value="InterPro"/>
</dbReference>
<dbReference type="Pfam" id="PF01364">
    <property type="entry name" value="Peptidase_C25"/>
    <property type="match status" value="1"/>
</dbReference>
<dbReference type="SUPFAM" id="SSF52129">
    <property type="entry name" value="Caspase-like"/>
    <property type="match status" value="1"/>
</dbReference>
<dbReference type="InterPro" id="IPR029030">
    <property type="entry name" value="Caspase-like_dom_sf"/>
</dbReference>
<reference evidence="4 5" key="1">
    <citation type="journal article" date="2015" name="Microbiome">
        <title>Genomic resolution of linkages in carbon, nitrogen, and sulfur cycling among widespread estuary sediment bacteria.</title>
        <authorList>
            <person name="Baker B.J."/>
            <person name="Lazar C.S."/>
            <person name="Teske A.P."/>
            <person name="Dick G.J."/>
        </authorList>
    </citation>
    <scope>NUCLEOTIDE SEQUENCE [LARGE SCALE GENOMIC DNA]</scope>
    <source>
        <strain evidence="4">SM23_42</strain>
    </source>
</reference>
<dbReference type="Gene3D" id="3.40.50.10390">
    <property type="entry name" value="Gingipain r, domain 1"/>
    <property type="match status" value="1"/>
</dbReference>
<evidence type="ECO:0000256" key="1">
    <source>
        <dbReference type="ARBA" id="ARBA00022729"/>
    </source>
</evidence>
<sequence length="983" mass="106733">MTKITLCILLIVLGVSAQEEGARYLIITHDNFYNAVLPLAKWKHKKGMRTKVVKLSETGSSSGEIKNYITGAYNNWQIQPEFLLLVGAPNYLPFINQGGVVTDNYYTNMDGDIFNEILSGRLTVHNTTEAQTVVNKILSYERTPDLTDSSWFINACLIVNVDYYGHDSVYWNDIRHAGNLMLANGYNVIDELCDSTGDNANTVIQAVNGGRAFVLYRGQGLNNWSYPFNVNPDLTNNGAKLPIVLSMTCRTIGTSSTPATAEKWLLTGSPATPRGGAGYFATTTTGSGFITFLRSAVCRGFFNALFVDGVTTFGEACEGGRMNVYNLYGSTSEYRGFTTLGDPEMNIWTDTPCALIVNHPTAIPVGSASFTVNVSRADNSLPVSGATVCVVGRIDTMLYAVDSTDPNGNAYFSIDPQIIDDTIDVTVTGVNLKPYEGYMFTITSGIFVGYLRSVIDDSLGGNNDGIINPGEEINLPLWVKNFGDSTAYDVTGTLHTNDPYTTITDSVKPFGTITAGDSTFSGDDGYDFTVAPNAPNNHAIDFDLVCRDIDDSVWTSYFSEVVHAADLVFESADISGGNFDPGDTVTVVVFIRNEGSADIDSVAARLYSLSLYAGIIDSTGSYAYIPAGGSVGNPADPFVVYSDIATPHGTLADFQMIVSAGYYLDTLDFSLCIGRKAYYIWNPDGTPAPGQNMHAILSGLGYSGDYGTTLESDLNLYQSVWVCVGVYPNNYVITSGSPQATALVNYLQDLNGRMYLEGGDIWYFDPPTGYDFGPLFGINAVADGSSNMGPVIGQSGTFTEGMNFNYSGENSFMDHISPGSANAFLIFRDSNDDYDCGVAYDEGSYRTVGASFELGLLTDGAAPSTRAALLDSIMHFFGVTTGIQETEIMRELTYITFDIFPNPCRGKVTIKYCTPDATILLKIYDISGRIVDQFQQNPNPGISVQTITWHGEDELGRRLPNGVYFVEFDNGDHVLTEKIIFIR</sequence>
<dbReference type="Proteomes" id="UP000051373">
    <property type="component" value="Unassembled WGS sequence"/>
</dbReference>
<feature type="domain" description="Gingipain" evidence="2">
    <location>
        <begin position="24"/>
        <end position="346"/>
    </location>
</feature>
<dbReference type="InterPro" id="IPR026444">
    <property type="entry name" value="Secre_tail"/>
</dbReference>
<feature type="domain" description="Secretion system C-terminal sorting" evidence="3">
    <location>
        <begin position="899"/>
        <end position="980"/>
    </location>
</feature>
<comment type="caution">
    <text evidence="4">The sequence shown here is derived from an EMBL/GenBank/DDBJ whole genome shotgun (WGS) entry which is preliminary data.</text>
</comment>
<dbReference type="Pfam" id="PF18962">
    <property type="entry name" value="Por_Secre_tail"/>
    <property type="match status" value="1"/>
</dbReference>
<dbReference type="Gene3D" id="2.60.40.4070">
    <property type="match status" value="1"/>
</dbReference>
<dbReference type="AlphaFoldDB" id="A0A0S8FTE0"/>
<proteinExistence type="predicted"/>
<evidence type="ECO:0000259" key="2">
    <source>
        <dbReference type="Pfam" id="PF01364"/>
    </source>
</evidence>
<name>A0A0S8FTE0_UNCW3</name>
<gene>
    <name evidence="4" type="ORF">AMJ83_06505</name>
</gene>
<accession>A0A0S8FTE0</accession>
<dbReference type="STRING" id="1703779.AMJ83_06505"/>
<evidence type="ECO:0008006" key="6">
    <source>
        <dbReference type="Google" id="ProtNLM"/>
    </source>
</evidence>
<protein>
    <recommendedName>
        <fullName evidence="6">Gingipain domain-containing protein</fullName>
    </recommendedName>
</protein>
<dbReference type="GO" id="GO:0006508">
    <property type="term" value="P:proteolysis"/>
    <property type="evidence" value="ECO:0007669"/>
    <property type="project" value="InterPro"/>
</dbReference>
<dbReference type="InterPro" id="IPR013783">
    <property type="entry name" value="Ig-like_fold"/>
</dbReference>
<dbReference type="EMBL" id="LJUJ01000011">
    <property type="protein sequence ID" value="KPK63553.1"/>
    <property type="molecule type" value="Genomic_DNA"/>
</dbReference>
<dbReference type="Gene3D" id="3.40.50.1460">
    <property type="match status" value="1"/>
</dbReference>
<evidence type="ECO:0000313" key="4">
    <source>
        <dbReference type="EMBL" id="KPK63553.1"/>
    </source>
</evidence>
<evidence type="ECO:0000313" key="5">
    <source>
        <dbReference type="Proteomes" id="UP000051373"/>
    </source>
</evidence>
<dbReference type="NCBIfam" id="TIGR04183">
    <property type="entry name" value="Por_Secre_tail"/>
    <property type="match status" value="1"/>
</dbReference>